<reference evidence="2" key="2">
    <citation type="submission" date="2022-06" db="UniProtKB">
        <authorList>
            <consortium name="EnsemblMetazoa"/>
        </authorList>
    </citation>
    <scope>IDENTIFICATION</scope>
</reference>
<dbReference type="EnsemblMetazoa" id="XM_029491607.1">
    <property type="protein sequence ID" value="XP_029347467.1"/>
    <property type="gene ID" value="LOC100573651"/>
</dbReference>
<dbReference type="OrthoDB" id="10436557at2759"/>
<feature type="transmembrane region" description="Helical" evidence="1">
    <location>
        <begin position="244"/>
        <end position="269"/>
    </location>
</feature>
<evidence type="ECO:0000256" key="1">
    <source>
        <dbReference type="SAM" id="Phobius"/>
    </source>
</evidence>
<dbReference type="EnsemblMetazoa" id="XM_029491606.1">
    <property type="protein sequence ID" value="XP_029347466.1"/>
    <property type="gene ID" value="LOC100573651"/>
</dbReference>
<name>A0A8R2JVT3_ACYPI</name>
<organism evidence="2 3">
    <name type="scientific">Acyrthosiphon pisum</name>
    <name type="common">Pea aphid</name>
    <dbReference type="NCBI Taxonomy" id="7029"/>
    <lineage>
        <taxon>Eukaryota</taxon>
        <taxon>Metazoa</taxon>
        <taxon>Ecdysozoa</taxon>
        <taxon>Arthropoda</taxon>
        <taxon>Hexapoda</taxon>
        <taxon>Insecta</taxon>
        <taxon>Pterygota</taxon>
        <taxon>Neoptera</taxon>
        <taxon>Paraneoptera</taxon>
        <taxon>Hemiptera</taxon>
        <taxon>Sternorrhyncha</taxon>
        <taxon>Aphidomorpha</taxon>
        <taxon>Aphidoidea</taxon>
        <taxon>Aphididae</taxon>
        <taxon>Macrosiphini</taxon>
        <taxon>Acyrthosiphon</taxon>
    </lineage>
</organism>
<accession>A0A8R2JVT3</accession>
<dbReference type="KEGG" id="api:100573651"/>
<keyword evidence="1" id="KW-0812">Transmembrane</keyword>
<evidence type="ECO:0000313" key="3">
    <source>
        <dbReference type="Proteomes" id="UP000007819"/>
    </source>
</evidence>
<dbReference type="AlphaFoldDB" id="A0A8R2JVT3"/>
<dbReference type="GeneID" id="100573651"/>
<dbReference type="RefSeq" id="XP_029347467.1">
    <property type="nucleotide sequence ID" value="XM_029491607.1"/>
</dbReference>
<keyword evidence="3" id="KW-1185">Reference proteome</keyword>
<dbReference type="Proteomes" id="UP000007819">
    <property type="component" value="Chromosome A3"/>
</dbReference>
<reference evidence="3" key="1">
    <citation type="submission" date="2010-06" db="EMBL/GenBank/DDBJ databases">
        <authorList>
            <person name="Jiang H."/>
            <person name="Abraham K."/>
            <person name="Ali S."/>
            <person name="Alsbrooks S.L."/>
            <person name="Anim B.N."/>
            <person name="Anosike U.S."/>
            <person name="Attaway T."/>
            <person name="Bandaranaike D.P."/>
            <person name="Battles P.K."/>
            <person name="Bell S.N."/>
            <person name="Bell A.V."/>
            <person name="Beltran B."/>
            <person name="Bickham C."/>
            <person name="Bustamante Y."/>
            <person name="Caleb T."/>
            <person name="Canada A."/>
            <person name="Cardenas V."/>
            <person name="Carter K."/>
            <person name="Chacko J."/>
            <person name="Chandrabose M.N."/>
            <person name="Chavez D."/>
            <person name="Chavez A."/>
            <person name="Chen L."/>
            <person name="Chu H.-S."/>
            <person name="Claassen K.J."/>
            <person name="Cockrell R."/>
            <person name="Collins M."/>
            <person name="Cooper J.A."/>
            <person name="Cree A."/>
            <person name="Curry S.M."/>
            <person name="Da Y."/>
            <person name="Dao M.D."/>
            <person name="Das B."/>
            <person name="Davila M.-L."/>
            <person name="Davy-Carroll L."/>
            <person name="Denson S."/>
            <person name="Dinh H."/>
            <person name="Ebong V.E."/>
            <person name="Edwards J.R."/>
            <person name="Egan A."/>
            <person name="El-Daye J."/>
            <person name="Escobedo L."/>
            <person name="Fernandez S."/>
            <person name="Fernando P.R."/>
            <person name="Flagg N."/>
            <person name="Forbes L.D."/>
            <person name="Fowler R.G."/>
            <person name="Fu Q."/>
            <person name="Gabisi R.A."/>
            <person name="Ganer J."/>
            <person name="Garbino Pronczuk A."/>
            <person name="Garcia R.M."/>
            <person name="Garner T."/>
            <person name="Garrett T.E."/>
            <person name="Gonzalez D.A."/>
            <person name="Hamid H."/>
            <person name="Hawkins E.S."/>
            <person name="Hirani K."/>
            <person name="Hogues M.E."/>
            <person name="Hollins B."/>
            <person name="Hsiao C.-H."/>
            <person name="Jabil R."/>
            <person name="James M.L."/>
            <person name="Jhangiani S.N."/>
            <person name="Johnson B."/>
            <person name="Johnson Q."/>
            <person name="Joshi V."/>
            <person name="Kalu J.B."/>
            <person name="Kam C."/>
            <person name="Kashfia A."/>
            <person name="Keebler J."/>
            <person name="Kisamo H."/>
            <person name="Kovar C.L."/>
            <person name="Lago L.A."/>
            <person name="Lai C.-Y."/>
            <person name="Laidlaw J."/>
            <person name="Lara F."/>
            <person name="Le T.-K."/>
            <person name="Lee S.L."/>
            <person name="Legall F.H."/>
            <person name="Lemon S.J."/>
            <person name="Lewis L.R."/>
            <person name="Li B."/>
            <person name="Liu Y."/>
            <person name="Liu Y.-S."/>
            <person name="Lopez J."/>
            <person name="Lozado R.J."/>
            <person name="Lu J."/>
            <person name="Madu R.C."/>
            <person name="Maheshwari M."/>
            <person name="Maheshwari R."/>
            <person name="Malloy K."/>
            <person name="Martinez E."/>
            <person name="Mathew T."/>
            <person name="Mercado I.C."/>
            <person name="Mercado C."/>
            <person name="Meyer B."/>
            <person name="Montgomery K."/>
            <person name="Morgan M.B."/>
            <person name="Munidasa M."/>
            <person name="Nazareth L.V."/>
            <person name="Nelson J."/>
            <person name="Ng B.M."/>
            <person name="Nguyen N.B."/>
            <person name="Nguyen P.Q."/>
            <person name="Nguyen T."/>
            <person name="Obregon M."/>
            <person name="Okwuonu G.O."/>
            <person name="Onwere C.G."/>
            <person name="Orozco G."/>
            <person name="Parra A."/>
            <person name="Patel S."/>
            <person name="Patil S."/>
            <person name="Perez A."/>
            <person name="Perez Y."/>
            <person name="Pham C."/>
            <person name="Primus E.L."/>
            <person name="Pu L.-L."/>
            <person name="Puazo M."/>
            <person name="Qin X."/>
            <person name="Quiroz J.B."/>
            <person name="Reese J."/>
            <person name="Richards S."/>
            <person name="Rives C.M."/>
            <person name="Robberts R."/>
            <person name="Ruiz S.J."/>
            <person name="Ruiz M.J."/>
            <person name="Santibanez J."/>
            <person name="Schneider B.W."/>
            <person name="Sisson I."/>
            <person name="Smith M."/>
            <person name="Sodergren E."/>
            <person name="Song X.-Z."/>
            <person name="Song B.B."/>
            <person name="Summersgill H."/>
            <person name="Thelus R."/>
            <person name="Thornton R.D."/>
            <person name="Trejos Z.Y."/>
            <person name="Usmani K."/>
            <person name="Vattathil S."/>
            <person name="Villasana D."/>
            <person name="Walker D.L."/>
            <person name="Wang S."/>
            <person name="Wang K."/>
            <person name="White C.S."/>
            <person name="Williams A.C."/>
            <person name="Williamson J."/>
            <person name="Wilson K."/>
            <person name="Woghiren I.O."/>
            <person name="Woodworth J.R."/>
            <person name="Worley K.C."/>
            <person name="Wright R.A."/>
            <person name="Wu W."/>
            <person name="Young L."/>
            <person name="Zhang L."/>
            <person name="Zhang J."/>
            <person name="Zhu Y."/>
            <person name="Muzny D.M."/>
            <person name="Weinstock G."/>
            <person name="Gibbs R.A."/>
        </authorList>
    </citation>
    <scope>NUCLEOTIDE SEQUENCE [LARGE SCALE GENOMIC DNA]</scope>
    <source>
        <strain evidence="3">LSR1</strain>
    </source>
</reference>
<proteinExistence type="predicted"/>
<sequence>MLTDIQQKHNKLHGLFNANSNHEQIDENSYDSDKDPEYIQPSILKNLNKNALSTCISTKTKCNSSAKNSPTERVIADRNQDFLQPFVISQSKDKNKTPKCSSVKRALFETHETFNHVSDDSSNKGHYCIGNLPIGKIGAKDIDQDIGQPLSQSYYNKNNYSKFSLEKASFETNEFNQENAEFSNSRHSILNSPIGKIVVEDNDQNFSSSHSKSLSNNNNNSNTPMFSSAKTINTADKLMPNCGIFIFILFTYNGCFIIIIFLDFPTFVLNALTKMKYDISGINSKTNATHILLNSFVTHFGNSSIQEQLNNNQIGQTSDYCNLFPIQTEEDLQAAESRILDKNVRFNLVLQLSLLVGIKGVG</sequence>
<evidence type="ECO:0000313" key="2">
    <source>
        <dbReference type="EnsemblMetazoa" id="XP_029347467.1"/>
    </source>
</evidence>
<keyword evidence="1" id="KW-1133">Transmembrane helix</keyword>
<keyword evidence="1" id="KW-0472">Membrane</keyword>
<protein>
    <submittedName>
        <fullName evidence="2">Uncharacterized protein</fullName>
    </submittedName>
</protein>
<dbReference type="RefSeq" id="XP_029347466.1">
    <property type="nucleotide sequence ID" value="XM_029491606.1"/>
</dbReference>